<evidence type="ECO:0000313" key="11">
    <source>
        <dbReference type="Proteomes" id="UP000838763"/>
    </source>
</evidence>
<sequence length="563" mass="60585">MATQPPPETAKALDATVLEAKEPSVSSQDLSTTESSGKTVFDNRTESIAPTADEAQPAASTTKESADEPAPDESAEKQVYDWRFYAIFGALVAATLLSALDGAIVAVALPTIAATLDTGPDYVWVANVYFLTGAVFQPLFGQMSDLWGRRWVFIAILAIFVLGSGLCGGANSSEMLIAARAVQGIGAGGINMMVDLIVCDLVPMRDRAKFLGILFAIIGIFTAVGPLIGGALAQSGQWRWAFYLNLPIGAICIVVTFLFLHVKSRVDGTFLGKVRRIDWGGVTILTVSCIAVMYAVTYGGSLRSWQDPSDVGRRVCHYLLHSIMGLYSVYVFALYFQAVVGANQTLSGVYLMPTVIGFPVSVLIGGTLTTKFGRYRPIHLVGFAFMTLGCGLSSILGVNSHPALWVFFQLFIAIGNGLPMACILPAVQARLKEADAALSTGTWAFIRSLGVIWGVTIPAAVFNNRFDQLLHTIDDEEARRQLSGGQAYAHATAELVNSFGGSVSDQVREVYAQSIQRVWHIAIVFAGASFLLSLVEREISLRKELETDFGLEEKKVLDDKVAP</sequence>
<feature type="transmembrane region" description="Helical" evidence="8">
    <location>
        <begin position="122"/>
        <end position="140"/>
    </location>
</feature>
<protein>
    <recommendedName>
        <fullName evidence="9">Major facilitator superfamily (MFS) profile domain-containing protein</fullName>
    </recommendedName>
</protein>
<keyword evidence="6" id="KW-0325">Glycoprotein</keyword>
<evidence type="ECO:0000256" key="5">
    <source>
        <dbReference type="ARBA" id="ARBA00023136"/>
    </source>
</evidence>
<feature type="transmembrane region" description="Helical" evidence="8">
    <location>
        <begin position="436"/>
        <end position="461"/>
    </location>
</feature>
<feature type="transmembrane region" description="Helical" evidence="8">
    <location>
        <begin position="404"/>
        <end position="424"/>
    </location>
</feature>
<evidence type="ECO:0000256" key="4">
    <source>
        <dbReference type="ARBA" id="ARBA00022989"/>
    </source>
</evidence>
<dbReference type="GO" id="GO:0005886">
    <property type="term" value="C:plasma membrane"/>
    <property type="evidence" value="ECO:0007669"/>
    <property type="project" value="TreeGrafter"/>
</dbReference>
<dbReference type="AlphaFoldDB" id="A0A9P1H5T3"/>
<dbReference type="InterPro" id="IPR020846">
    <property type="entry name" value="MFS_dom"/>
</dbReference>
<feature type="transmembrane region" description="Helical" evidence="8">
    <location>
        <begin position="152"/>
        <end position="171"/>
    </location>
</feature>
<dbReference type="PRINTS" id="PR01036">
    <property type="entry name" value="TCRTETB"/>
</dbReference>
<accession>A0A9P1H5T3</accession>
<organism evidence="10 11">
    <name type="scientific">Parascedosporium putredinis</name>
    <dbReference type="NCBI Taxonomy" id="1442378"/>
    <lineage>
        <taxon>Eukaryota</taxon>
        <taxon>Fungi</taxon>
        <taxon>Dikarya</taxon>
        <taxon>Ascomycota</taxon>
        <taxon>Pezizomycotina</taxon>
        <taxon>Sordariomycetes</taxon>
        <taxon>Hypocreomycetidae</taxon>
        <taxon>Microascales</taxon>
        <taxon>Microascaceae</taxon>
        <taxon>Parascedosporium</taxon>
    </lineage>
</organism>
<dbReference type="OrthoDB" id="10021397at2759"/>
<keyword evidence="4 8" id="KW-1133">Transmembrane helix</keyword>
<keyword evidence="11" id="KW-1185">Reference proteome</keyword>
<evidence type="ECO:0000313" key="10">
    <source>
        <dbReference type="EMBL" id="CAI4215821.1"/>
    </source>
</evidence>
<keyword evidence="5 8" id="KW-0472">Membrane</keyword>
<feature type="compositionally biased region" description="Polar residues" evidence="7">
    <location>
        <begin position="24"/>
        <end position="38"/>
    </location>
</feature>
<dbReference type="CDD" id="cd17502">
    <property type="entry name" value="MFS_Azr1_MDR_like"/>
    <property type="match status" value="1"/>
</dbReference>
<feature type="transmembrane region" description="Helical" evidence="8">
    <location>
        <begin position="518"/>
        <end position="535"/>
    </location>
</feature>
<feature type="transmembrane region" description="Helical" evidence="8">
    <location>
        <begin position="350"/>
        <end position="368"/>
    </location>
</feature>
<feature type="region of interest" description="Disordered" evidence="7">
    <location>
        <begin position="1"/>
        <end position="73"/>
    </location>
</feature>
<gene>
    <name evidence="10" type="ORF">PPNO1_LOCUS5497</name>
</gene>
<feature type="transmembrane region" description="Helical" evidence="8">
    <location>
        <begin position="84"/>
        <end position="110"/>
    </location>
</feature>
<name>A0A9P1H5T3_9PEZI</name>
<dbReference type="GO" id="GO:0022857">
    <property type="term" value="F:transmembrane transporter activity"/>
    <property type="evidence" value="ECO:0007669"/>
    <property type="project" value="InterPro"/>
</dbReference>
<proteinExistence type="predicted"/>
<dbReference type="Gene3D" id="1.20.1250.20">
    <property type="entry name" value="MFS general substrate transporter like domains"/>
    <property type="match status" value="1"/>
</dbReference>
<dbReference type="Proteomes" id="UP000838763">
    <property type="component" value="Unassembled WGS sequence"/>
</dbReference>
<dbReference type="InterPro" id="IPR036259">
    <property type="entry name" value="MFS_trans_sf"/>
</dbReference>
<feature type="transmembrane region" description="Helical" evidence="8">
    <location>
        <begin position="318"/>
        <end position="338"/>
    </location>
</feature>
<evidence type="ECO:0000256" key="2">
    <source>
        <dbReference type="ARBA" id="ARBA00022448"/>
    </source>
</evidence>
<evidence type="ECO:0000256" key="1">
    <source>
        <dbReference type="ARBA" id="ARBA00004141"/>
    </source>
</evidence>
<feature type="transmembrane region" description="Helical" evidence="8">
    <location>
        <begin position="240"/>
        <end position="259"/>
    </location>
</feature>
<feature type="transmembrane region" description="Helical" evidence="8">
    <location>
        <begin position="279"/>
        <end position="297"/>
    </location>
</feature>
<evidence type="ECO:0000256" key="8">
    <source>
        <dbReference type="SAM" id="Phobius"/>
    </source>
</evidence>
<dbReference type="PANTHER" id="PTHR23501:SF187">
    <property type="entry name" value="MAJOR FACILITATOR SUPERFAMILY (MFS) PROFILE DOMAIN-CONTAINING PROTEIN"/>
    <property type="match status" value="1"/>
</dbReference>
<evidence type="ECO:0000256" key="3">
    <source>
        <dbReference type="ARBA" id="ARBA00022692"/>
    </source>
</evidence>
<evidence type="ECO:0000256" key="6">
    <source>
        <dbReference type="ARBA" id="ARBA00023180"/>
    </source>
</evidence>
<dbReference type="PROSITE" id="PS50850">
    <property type="entry name" value="MFS"/>
    <property type="match status" value="1"/>
</dbReference>
<dbReference type="Pfam" id="PF07690">
    <property type="entry name" value="MFS_1"/>
    <property type="match status" value="1"/>
</dbReference>
<feature type="transmembrane region" description="Helical" evidence="8">
    <location>
        <begin position="380"/>
        <end position="398"/>
    </location>
</feature>
<evidence type="ECO:0000256" key="7">
    <source>
        <dbReference type="SAM" id="MobiDB-lite"/>
    </source>
</evidence>
<feature type="domain" description="Major facilitator superfamily (MFS) profile" evidence="9">
    <location>
        <begin position="87"/>
        <end position="544"/>
    </location>
</feature>
<reference evidence="10" key="1">
    <citation type="submission" date="2022-11" db="EMBL/GenBank/DDBJ databases">
        <authorList>
            <person name="Scott C."/>
            <person name="Bruce N."/>
        </authorList>
    </citation>
    <scope>NUCLEOTIDE SEQUENCE</scope>
</reference>
<comment type="subcellular location">
    <subcellularLocation>
        <location evidence="1">Membrane</location>
        <topology evidence="1">Multi-pass membrane protein</topology>
    </subcellularLocation>
</comment>
<keyword evidence="2" id="KW-0813">Transport</keyword>
<feature type="transmembrane region" description="Helical" evidence="8">
    <location>
        <begin position="210"/>
        <end position="233"/>
    </location>
</feature>
<comment type="caution">
    <text evidence="10">The sequence shown here is derived from an EMBL/GenBank/DDBJ whole genome shotgun (WGS) entry which is preliminary data.</text>
</comment>
<dbReference type="EMBL" id="CALLCH030000013">
    <property type="protein sequence ID" value="CAI4215821.1"/>
    <property type="molecule type" value="Genomic_DNA"/>
</dbReference>
<dbReference type="PANTHER" id="PTHR23501">
    <property type="entry name" value="MAJOR FACILITATOR SUPERFAMILY"/>
    <property type="match status" value="1"/>
</dbReference>
<keyword evidence="3 8" id="KW-0812">Transmembrane</keyword>
<dbReference type="InterPro" id="IPR011701">
    <property type="entry name" value="MFS"/>
</dbReference>
<dbReference type="SUPFAM" id="SSF103473">
    <property type="entry name" value="MFS general substrate transporter"/>
    <property type="match status" value="1"/>
</dbReference>
<evidence type="ECO:0000259" key="9">
    <source>
        <dbReference type="PROSITE" id="PS50850"/>
    </source>
</evidence>